<accession>I3TQR2</accession>
<dbReference type="GO" id="GO:0003824">
    <property type="term" value="F:catalytic activity"/>
    <property type="evidence" value="ECO:0007669"/>
    <property type="project" value="InterPro"/>
</dbReference>
<organism evidence="3 4">
    <name type="scientific">Tistrella mobilis (strain KA081020-065)</name>
    <dbReference type="NCBI Taxonomy" id="1110502"/>
    <lineage>
        <taxon>Bacteria</taxon>
        <taxon>Pseudomonadati</taxon>
        <taxon>Pseudomonadota</taxon>
        <taxon>Alphaproteobacteria</taxon>
        <taxon>Geminicoccales</taxon>
        <taxon>Geminicoccaceae</taxon>
        <taxon>Tistrella</taxon>
    </lineage>
</organism>
<dbReference type="Gene3D" id="3.90.226.10">
    <property type="entry name" value="2-enoyl-CoA Hydratase, Chain A, domain 1"/>
    <property type="match status" value="1"/>
</dbReference>
<dbReference type="InterPro" id="IPR001753">
    <property type="entry name" value="Enoyl-CoA_hydra/iso"/>
</dbReference>
<evidence type="ECO:0000256" key="2">
    <source>
        <dbReference type="RuleBase" id="RU003707"/>
    </source>
</evidence>
<dbReference type="Pfam" id="PF00378">
    <property type="entry name" value="ECH_1"/>
    <property type="match status" value="1"/>
</dbReference>
<name>I3TQR2_TISMK</name>
<dbReference type="HOGENOM" id="CLU_009834_7_2_5"/>
<dbReference type="CDD" id="cd06558">
    <property type="entry name" value="crotonase-like"/>
    <property type="match status" value="1"/>
</dbReference>
<dbReference type="SUPFAM" id="SSF52096">
    <property type="entry name" value="ClpP/crotonase"/>
    <property type="match status" value="1"/>
</dbReference>
<keyword evidence="4" id="KW-1185">Reference proteome</keyword>
<evidence type="ECO:0000313" key="4">
    <source>
        <dbReference type="Proteomes" id="UP000005258"/>
    </source>
</evidence>
<dbReference type="EMBL" id="CP003236">
    <property type="protein sequence ID" value="AFK55100.1"/>
    <property type="molecule type" value="Genomic_DNA"/>
</dbReference>
<comment type="similarity">
    <text evidence="1 2">Belongs to the enoyl-CoA hydratase/isomerase family.</text>
</comment>
<dbReference type="STRING" id="1110502.TMO_3262"/>
<gene>
    <name evidence="3" type="ordered locus">TMO_3262</name>
</gene>
<evidence type="ECO:0000256" key="1">
    <source>
        <dbReference type="ARBA" id="ARBA00005254"/>
    </source>
</evidence>
<dbReference type="Gene3D" id="1.10.12.10">
    <property type="entry name" value="Lyase 2-enoyl-coa Hydratase, Chain A, domain 2"/>
    <property type="match status" value="1"/>
</dbReference>
<sequence>MFVEVSHPAPGVAMVALDRTERLNALSTAVADGLLEALRTIAADAGTGAVILTGHGRGFCAGGDVREMRTNRAKTVDQRRRDLARMHDIPRLLRAMPQPVVAAVAGPAYGAGFALALGCDLVLAADDARFGTAFLKQGLASDFGLAYQLVRLAGPAMARRLIYLDEVLTARAAAEAGLVAQVVPRAELAAQALDCATRLARLPADARLAMKRLLAMAETESHEVMLQIETSTQIALVTSAHHAAAVDAFLGGDPHAATKTPQEKRS</sequence>
<evidence type="ECO:0000313" key="3">
    <source>
        <dbReference type="EMBL" id="AFK55100.1"/>
    </source>
</evidence>
<dbReference type="Proteomes" id="UP000005258">
    <property type="component" value="Chromosome"/>
</dbReference>
<dbReference type="AlphaFoldDB" id="I3TQR2"/>
<dbReference type="PROSITE" id="PS00166">
    <property type="entry name" value="ENOYL_COA_HYDRATASE"/>
    <property type="match status" value="1"/>
</dbReference>
<dbReference type="InterPro" id="IPR014748">
    <property type="entry name" value="Enoyl-CoA_hydra_C"/>
</dbReference>
<dbReference type="InterPro" id="IPR018376">
    <property type="entry name" value="Enoyl-CoA_hyd/isom_CS"/>
</dbReference>
<dbReference type="PANTHER" id="PTHR43459">
    <property type="entry name" value="ENOYL-COA HYDRATASE"/>
    <property type="match status" value="1"/>
</dbReference>
<reference evidence="3 4" key="1">
    <citation type="journal article" date="2012" name="J. Am. Chem. Soc.">
        <title>Bacterial biosynthesis and maturation of the didemnin anti-cancer agents.</title>
        <authorList>
            <person name="Xu Y."/>
            <person name="Kersten R.D."/>
            <person name="Nam S.J."/>
            <person name="Lu L."/>
            <person name="Al-Suwailem A.M."/>
            <person name="Zheng H."/>
            <person name="Fenical W."/>
            <person name="Dorrestein P.C."/>
            <person name="Moore B.S."/>
            <person name="Qian P.Y."/>
        </authorList>
    </citation>
    <scope>NUCLEOTIDE SEQUENCE [LARGE SCALE GENOMIC DNA]</scope>
    <source>
        <strain evidence="3 4">KA081020-065</strain>
    </source>
</reference>
<dbReference type="InterPro" id="IPR029045">
    <property type="entry name" value="ClpP/crotonase-like_dom_sf"/>
</dbReference>
<dbReference type="KEGG" id="tmo:TMO_3262"/>
<dbReference type="PANTHER" id="PTHR43459:SF1">
    <property type="entry name" value="EG:BACN32G11.4 PROTEIN"/>
    <property type="match status" value="1"/>
</dbReference>
<protein>
    <submittedName>
        <fullName evidence="3">Enoyl-CoA hydratase</fullName>
    </submittedName>
</protein>
<dbReference type="eggNOG" id="COG1024">
    <property type="taxonomic scope" value="Bacteria"/>
</dbReference>
<proteinExistence type="inferred from homology"/>